<evidence type="ECO:0000313" key="2">
    <source>
        <dbReference type="Proteomes" id="UP001501257"/>
    </source>
</evidence>
<evidence type="ECO:0000313" key="1">
    <source>
        <dbReference type="EMBL" id="GAA5227007.1"/>
    </source>
</evidence>
<sequence>MPEIPSQNSLLALSPAPLPAISTTGVAPAAVPMVLNAGTVSVTESDAWHTAPLEAARV</sequence>
<dbReference type="Proteomes" id="UP001501257">
    <property type="component" value="Unassembled WGS sequence"/>
</dbReference>
<gene>
    <name evidence="1" type="ORF">GCM10025778_15400</name>
</gene>
<comment type="caution">
    <text evidence="1">The sequence shown here is derived from an EMBL/GenBank/DDBJ whole genome shotgun (WGS) entry which is preliminary data.</text>
</comment>
<protein>
    <submittedName>
        <fullName evidence="1">Uncharacterized protein</fullName>
    </submittedName>
</protein>
<name>A0ABP9TMS8_9MICC</name>
<accession>A0ABP9TMS8</accession>
<dbReference type="RefSeq" id="WP_345467446.1">
    <property type="nucleotide sequence ID" value="NZ_BAABLK010000025.1"/>
</dbReference>
<dbReference type="EMBL" id="BAABLK010000025">
    <property type="protein sequence ID" value="GAA5227007.1"/>
    <property type="molecule type" value="Genomic_DNA"/>
</dbReference>
<organism evidence="1 2">
    <name type="scientific">Paeniglutamicibacter antarcticus</name>
    <dbReference type="NCBI Taxonomy" id="494023"/>
    <lineage>
        <taxon>Bacteria</taxon>
        <taxon>Bacillati</taxon>
        <taxon>Actinomycetota</taxon>
        <taxon>Actinomycetes</taxon>
        <taxon>Micrococcales</taxon>
        <taxon>Micrococcaceae</taxon>
        <taxon>Paeniglutamicibacter</taxon>
    </lineage>
</organism>
<reference evidence="2" key="1">
    <citation type="journal article" date="2019" name="Int. J. Syst. Evol. Microbiol.">
        <title>The Global Catalogue of Microorganisms (GCM) 10K type strain sequencing project: providing services to taxonomists for standard genome sequencing and annotation.</title>
        <authorList>
            <consortium name="The Broad Institute Genomics Platform"/>
            <consortium name="The Broad Institute Genome Sequencing Center for Infectious Disease"/>
            <person name="Wu L."/>
            <person name="Ma J."/>
        </authorList>
    </citation>
    <scope>NUCLEOTIDE SEQUENCE [LARGE SCALE GENOMIC DNA]</scope>
    <source>
        <strain evidence="2">JCM 18952</strain>
    </source>
</reference>
<keyword evidence="2" id="KW-1185">Reference proteome</keyword>
<proteinExistence type="predicted"/>